<dbReference type="Pfam" id="PF01520">
    <property type="entry name" value="Amidase_3"/>
    <property type="match status" value="1"/>
</dbReference>
<dbReference type="SMART" id="SM00646">
    <property type="entry name" value="Ami_3"/>
    <property type="match status" value="1"/>
</dbReference>
<dbReference type="EMBL" id="BMPP01000005">
    <property type="protein sequence ID" value="GGK23071.1"/>
    <property type="molecule type" value="Genomic_DNA"/>
</dbReference>
<keyword evidence="3" id="KW-0732">Signal</keyword>
<feature type="compositionally biased region" description="Low complexity" evidence="2">
    <location>
        <begin position="127"/>
        <end position="144"/>
    </location>
</feature>
<sequence>MLLCTLLTGALLAPGAHAAPRVGSHDGFTRLVFDLPATSTSNVKVQGQSITVQLSVPLKADQGPLSASGVTAYAVAGKTVTVTLAKGHSQARASVLPASGAQKARLVIDVPTSAAASKVPATPRPQPAAGARTPAAVARPASTTPAPPAAQPAVRPRVVLDAGHGGRDPGAQSRWTSEEEVTLDIALRTRAELVKHGVDVVMARESDRHLSANKAQDLEARSRLAKNGTVSAFVSIHVNAAGPGAQGIETFYFGQPLAGRNRSLAVLENGGGTVGEVLTRQASTSAQNMLGDILAQAKIAFSRDLAHKVQSRLIAATGAVNRGVQTDAFYVISNPTTPAILVEVGFGSSPVEGPKLAQAAYRERISQALARAILDFLNTK</sequence>
<dbReference type="SUPFAM" id="SSF53187">
    <property type="entry name" value="Zn-dependent exopeptidases"/>
    <property type="match status" value="1"/>
</dbReference>
<dbReference type="PANTHER" id="PTHR30404:SF0">
    <property type="entry name" value="N-ACETYLMURAMOYL-L-ALANINE AMIDASE AMIC"/>
    <property type="match status" value="1"/>
</dbReference>
<evidence type="ECO:0000259" key="4">
    <source>
        <dbReference type="SMART" id="SM00646"/>
    </source>
</evidence>
<feature type="chain" id="PRO_5046337999" evidence="3">
    <location>
        <begin position="19"/>
        <end position="380"/>
    </location>
</feature>
<keyword evidence="1" id="KW-0378">Hydrolase</keyword>
<evidence type="ECO:0000256" key="3">
    <source>
        <dbReference type="SAM" id="SignalP"/>
    </source>
</evidence>
<evidence type="ECO:0000313" key="5">
    <source>
        <dbReference type="EMBL" id="GGK23071.1"/>
    </source>
</evidence>
<evidence type="ECO:0000256" key="2">
    <source>
        <dbReference type="SAM" id="MobiDB-lite"/>
    </source>
</evidence>
<accession>A0ABQ2EVN5</accession>
<comment type="caution">
    <text evidence="5">The sequence shown here is derived from an EMBL/GenBank/DDBJ whole genome shotgun (WGS) entry which is preliminary data.</text>
</comment>
<feature type="region of interest" description="Disordered" evidence="2">
    <location>
        <begin position="116"/>
        <end position="153"/>
    </location>
</feature>
<dbReference type="InterPro" id="IPR002508">
    <property type="entry name" value="MurNAc-LAA_cat"/>
</dbReference>
<gene>
    <name evidence="5" type="ORF">GCM10008955_15730</name>
</gene>
<organism evidence="5 6">
    <name type="scientific">Deinococcus malanensis</name>
    <dbReference type="NCBI Taxonomy" id="1706855"/>
    <lineage>
        <taxon>Bacteria</taxon>
        <taxon>Thermotogati</taxon>
        <taxon>Deinococcota</taxon>
        <taxon>Deinococci</taxon>
        <taxon>Deinococcales</taxon>
        <taxon>Deinococcaceae</taxon>
        <taxon>Deinococcus</taxon>
    </lineage>
</organism>
<proteinExistence type="predicted"/>
<dbReference type="Proteomes" id="UP000647587">
    <property type="component" value="Unassembled WGS sequence"/>
</dbReference>
<reference evidence="6" key="1">
    <citation type="journal article" date="2019" name="Int. J. Syst. Evol. Microbiol.">
        <title>The Global Catalogue of Microorganisms (GCM) 10K type strain sequencing project: providing services to taxonomists for standard genome sequencing and annotation.</title>
        <authorList>
            <consortium name="The Broad Institute Genomics Platform"/>
            <consortium name="The Broad Institute Genome Sequencing Center for Infectious Disease"/>
            <person name="Wu L."/>
            <person name="Ma J."/>
        </authorList>
    </citation>
    <scope>NUCLEOTIDE SEQUENCE [LARGE SCALE GENOMIC DNA]</scope>
    <source>
        <strain evidence="6">JCM 30331</strain>
    </source>
</reference>
<protein>
    <submittedName>
        <fullName evidence="5">N-acetylmuramoyl-L-alanine amidase</fullName>
    </submittedName>
</protein>
<dbReference type="CDD" id="cd02696">
    <property type="entry name" value="MurNAc-LAA"/>
    <property type="match status" value="1"/>
</dbReference>
<feature type="domain" description="MurNAc-LAA" evidence="4">
    <location>
        <begin position="222"/>
        <end position="374"/>
    </location>
</feature>
<name>A0ABQ2EVN5_9DEIO</name>
<dbReference type="Gene3D" id="3.40.630.40">
    <property type="entry name" value="Zn-dependent exopeptidases"/>
    <property type="match status" value="1"/>
</dbReference>
<keyword evidence="6" id="KW-1185">Reference proteome</keyword>
<feature type="signal peptide" evidence="3">
    <location>
        <begin position="1"/>
        <end position="18"/>
    </location>
</feature>
<dbReference type="InterPro" id="IPR050695">
    <property type="entry name" value="N-acetylmuramoyl_amidase_3"/>
</dbReference>
<dbReference type="RefSeq" id="WP_229780693.1">
    <property type="nucleotide sequence ID" value="NZ_BMPP01000005.1"/>
</dbReference>
<evidence type="ECO:0000313" key="6">
    <source>
        <dbReference type="Proteomes" id="UP000647587"/>
    </source>
</evidence>
<evidence type="ECO:0000256" key="1">
    <source>
        <dbReference type="ARBA" id="ARBA00022801"/>
    </source>
</evidence>
<dbReference type="PANTHER" id="PTHR30404">
    <property type="entry name" value="N-ACETYLMURAMOYL-L-ALANINE AMIDASE"/>
    <property type="match status" value="1"/>
</dbReference>